<dbReference type="eggNOG" id="ENOG502RDS1">
    <property type="taxonomic scope" value="Eukaryota"/>
</dbReference>
<dbReference type="RefSeq" id="XP_012190793.1">
    <property type="nucleotide sequence ID" value="XM_012335403.1"/>
</dbReference>
<dbReference type="EMBL" id="DF238808">
    <property type="protein sequence ID" value="GAC97206.1"/>
    <property type="molecule type" value="Genomic_DNA"/>
</dbReference>
<dbReference type="OrthoDB" id="3344538at2759"/>
<protein>
    <submittedName>
        <fullName evidence="2">Uncharacterized protein</fullName>
    </submittedName>
</protein>
<gene>
    <name evidence="2" type="ORF">PHSY_004791</name>
</gene>
<name>R9P774_PSEHS</name>
<organism evidence="2 3">
    <name type="scientific">Pseudozyma hubeiensis (strain SY62)</name>
    <name type="common">Yeast</name>
    <dbReference type="NCBI Taxonomy" id="1305764"/>
    <lineage>
        <taxon>Eukaryota</taxon>
        <taxon>Fungi</taxon>
        <taxon>Dikarya</taxon>
        <taxon>Basidiomycota</taxon>
        <taxon>Ustilaginomycotina</taxon>
        <taxon>Ustilaginomycetes</taxon>
        <taxon>Ustilaginales</taxon>
        <taxon>Ustilaginaceae</taxon>
        <taxon>Pseudozyma</taxon>
    </lineage>
</organism>
<dbReference type="Proteomes" id="UP000014071">
    <property type="component" value="Unassembled WGS sequence"/>
</dbReference>
<dbReference type="HOGENOM" id="CLU_175733_0_0_1"/>
<feature type="compositionally biased region" description="Basic and acidic residues" evidence="1">
    <location>
        <begin position="90"/>
        <end position="107"/>
    </location>
</feature>
<feature type="region of interest" description="Disordered" evidence="1">
    <location>
        <begin position="12"/>
        <end position="107"/>
    </location>
</feature>
<proteinExistence type="predicted"/>
<dbReference type="AlphaFoldDB" id="R9P774"/>
<evidence type="ECO:0000313" key="3">
    <source>
        <dbReference type="Proteomes" id="UP000014071"/>
    </source>
</evidence>
<keyword evidence="3" id="KW-1185">Reference proteome</keyword>
<reference evidence="3" key="1">
    <citation type="journal article" date="2013" name="Genome Announc.">
        <title>Draft genome sequence of the basidiomycetous yeast-like fungus Pseudozyma hubeiensis SY62, which produces an abundant amount of the biosurfactant mannosylerythritol lipids.</title>
        <authorList>
            <person name="Konishi M."/>
            <person name="Hatada Y."/>
            <person name="Horiuchi J."/>
        </authorList>
    </citation>
    <scope>NUCLEOTIDE SEQUENCE [LARGE SCALE GENOMIC DNA]</scope>
    <source>
        <strain evidence="3">SY62</strain>
    </source>
</reference>
<evidence type="ECO:0000313" key="2">
    <source>
        <dbReference type="EMBL" id="GAC97206.1"/>
    </source>
</evidence>
<sequence length="107" mass="12034">MSIFIASLRVSTRPLSSDLDHPSQQGSCMSSPSDGKKMKRTDTNPGKNNTELHRTTSSYQGSVADGMRYSDRAANAERERLTASQLHKSKTLEERIKQAERENKNRH</sequence>
<dbReference type="GeneID" id="24110072"/>
<accession>R9P774</accession>
<feature type="compositionally biased region" description="Polar residues" evidence="1">
    <location>
        <begin position="43"/>
        <end position="61"/>
    </location>
</feature>
<evidence type="ECO:0000256" key="1">
    <source>
        <dbReference type="SAM" id="MobiDB-lite"/>
    </source>
</evidence>
<feature type="compositionally biased region" description="Basic and acidic residues" evidence="1">
    <location>
        <begin position="68"/>
        <end position="81"/>
    </location>
</feature>
<feature type="compositionally biased region" description="Polar residues" evidence="1">
    <location>
        <begin position="22"/>
        <end position="33"/>
    </location>
</feature>